<name>A0A1M7M8G9_9FLAO</name>
<reference evidence="2" key="1">
    <citation type="submission" date="2016-11" db="EMBL/GenBank/DDBJ databases">
        <authorList>
            <person name="Varghese N."/>
            <person name="Submissions S."/>
        </authorList>
    </citation>
    <scope>NUCLEOTIDE SEQUENCE [LARGE SCALE GENOMIC DNA]</scope>
    <source>
        <strain evidence="2">ACAM 48</strain>
    </source>
</reference>
<dbReference type="Proteomes" id="UP000190235">
    <property type="component" value="Chromosome I"/>
</dbReference>
<dbReference type="STRING" id="143223.SAMN05878281_2338"/>
<dbReference type="AlphaFoldDB" id="A0A1M7M8G9"/>
<keyword evidence="2" id="KW-1185">Reference proteome</keyword>
<gene>
    <name evidence="1" type="ORF">SAMN05878281_2338</name>
</gene>
<dbReference type="RefSeq" id="WP_079735382.1">
    <property type="nucleotide sequence ID" value="NZ_LT670848.1"/>
</dbReference>
<dbReference type="EMBL" id="LT670848">
    <property type="protein sequence ID" value="SHM86975.1"/>
    <property type="molecule type" value="Genomic_DNA"/>
</dbReference>
<accession>A0A1M7M8G9</accession>
<dbReference type="OrthoDB" id="771564at2"/>
<sequence>MRKNIDIDDLTLKKIKLISAYENISVKALLEKAVHAFVKNKELEKYASLTDEEKEDLGLLALMQQNDPEDNVPEEEIFKLLKE</sequence>
<evidence type="ECO:0000313" key="2">
    <source>
        <dbReference type="Proteomes" id="UP000190235"/>
    </source>
</evidence>
<evidence type="ECO:0000313" key="1">
    <source>
        <dbReference type="EMBL" id="SHM86975.1"/>
    </source>
</evidence>
<proteinExistence type="predicted"/>
<organism evidence="1 2">
    <name type="scientific">Salegentibacter salegens</name>
    <dbReference type="NCBI Taxonomy" id="143223"/>
    <lineage>
        <taxon>Bacteria</taxon>
        <taxon>Pseudomonadati</taxon>
        <taxon>Bacteroidota</taxon>
        <taxon>Flavobacteriia</taxon>
        <taxon>Flavobacteriales</taxon>
        <taxon>Flavobacteriaceae</taxon>
        <taxon>Salegentibacter</taxon>
    </lineage>
</organism>
<protein>
    <submittedName>
        <fullName evidence="1">Uncharacterized protein</fullName>
    </submittedName>
</protein>